<dbReference type="GeneID" id="64600206"/>
<feature type="region of interest" description="Disordered" evidence="1">
    <location>
        <begin position="456"/>
        <end position="484"/>
    </location>
</feature>
<dbReference type="EMBL" id="JABBWE010000022">
    <property type="protein sequence ID" value="KAG1795451.1"/>
    <property type="molecule type" value="Genomic_DNA"/>
</dbReference>
<evidence type="ECO:0000259" key="2">
    <source>
        <dbReference type="Pfam" id="PF20149"/>
    </source>
</evidence>
<comment type="caution">
    <text evidence="3">The sequence shown here is derived from an EMBL/GenBank/DDBJ whole genome shotgun (WGS) entry which is preliminary data.</text>
</comment>
<dbReference type="RefSeq" id="XP_041161324.1">
    <property type="nucleotide sequence ID" value="XM_041306442.1"/>
</dbReference>
<gene>
    <name evidence="3" type="ORF">HD556DRAFT_1442308</name>
</gene>
<dbReference type="Proteomes" id="UP000719766">
    <property type="component" value="Unassembled WGS sequence"/>
</dbReference>
<organism evidence="3 4">
    <name type="scientific">Suillus plorans</name>
    <dbReference type="NCBI Taxonomy" id="116603"/>
    <lineage>
        <taxon>Eukaryota</taxon>
        <taxon>Fungi</taxon>
        <taxon>Dikarya</taxon>
        <taxon>Basidiomycota</taxon>
        <taxon>Agaricomycotina</taxon>
        <taxon>Agaricomycetes</taxon>
        <taxon>Agaricomycetidae</taxon>
        <taxon>Boletales</taxon>
        <taxon>Suillineae</taxon>
        <taxon>Suillaceae</taxon>
        <taxon>Suillus</taxon>
    </lineage>
</organism>
<evidence type="ECO:0000313" key="4">
    <source>
        <dbReference type="Proteomes" id="UP000719766"/>
    </source>
</evidence>
<dbReference type="InterPro" id="IPR045341">
    <property type="entry name" value="DUF6532"/>
</dbReference>
<dbReference type="AlphaFoldDB" id="A0A9P7ATI8"/>
<evidence type="ECO:0000313" key="3">
    <source>
        <dbReference type="EMBL" id="KAG1795451.1"/>
    </source>
</evidence>
<proteinExistence type="predicted"/>
<reference evidence="3" key="1">
    <citation type="journal article" date="2020" name="New Phytol.">
        <title>Comparative genomics reveals dynamic genome evolution in host specialist ectomycorrhizal fungi.</title>
        <authorList>
            <person name="Lofgren L.A."/>
            <person name="Nguyen N.H."/>
            <person name="Vilgalys R."/>
            <person name="Ruytinx J."/>
            <person name="Liao H.L."/>
            <person name="Branco S."/>
            <person name="Kuo A."/>
            <person name="LaButti K."/>
            <person name="Lipzen A."/>
            <person name="Andreopoulos W."/>
            <person name="Pangilinan J."/>
            <person name="Riley R."/>
            <person name="Hundley H."/>
            <person name="Na H."/>
            <person name="Barry K."/>
            <person name="Grigoriev I.V."/>
            <person name="Stajich J.E."/>
            <person name="Kennedy P.G."/>
        </authorList>
    </citation>
    <scope>NUCLEOTIDE SEQUENCE</scope>
    <source>
        <strain evidence="3">S12</strain>
    </source>
</reference>
<accession>A0A9P7ATI8</accession>
<feature type="compositionally biased region" description="Basic and acidic residues" evidence="1">
    <location>
        <begin position="16"/>
        <end position="28"/>
    </location>
</feature>
<feature type="domain" description="DUF6532" evidence="2">
    <location>
        <begin position="110"/>
        <end position="314"/>
    </location>
</feature>
<sequence length="489" mass="54969">MSINPIHFDLDQSAAADRRRAAPSERSTHRDRRPGHPYPRESAPGSTISRTNSESQISDYITSGLLVYDDLDSIQGGSEGRKKGKQREVPKVEYPPTERAAVDWMRSKLEIDMITVKGWLSMSTDEEKFAVEVYLREVVAQANQKYHCNVILTDVLSASLLQSLSSCRGRLVDSFEPYAALYDIKPPEDSQLSASARQEYMKERRKVLFDSSKAGLFTNFLHGHEITGDTVDLLMFSNENLIEGHIQKWYRDAKSPLCDETFSRSLTTTPVTLLAWSAVALRASIDKIVNSRATRFSKNKYASWYFDIVKDMERTSAHPVHGKLFKSRLFKLHVRGMEAATKFLQDNQTAGVVYIPSLPSELSQPLDLFRSKLNYPISQSSTAPAPLPVRSAGAESYLEISSQFSQIHTFAGGSESLLMPPFADSDNSLTGPSYYSQPGASSQYLGHEMRFDLAESTHQHGMRQENYNPPLPVPSQSQEGDNWSYHLQY</sequence>
<evidence type="ECO:0000256" key="1">
    <source>
        <dbReference type="SAM" id="MobiDB-lite"/>
    </source>
</evidence>
<dbReference type="Pfam" id="PF20149">
    <property type="entry name" value="DUF6532"/>
    <property type="match status" value="1"/>
</dbReference>
<feature type="region of interest" description="Disordered" evidence="1">
    <location>
        <begin position="1"/>
        <end position="54"/>
    </location>
</feature>
<protein>
    <recommendedName>
        <fullName evidence="2">DUF6532 domain-containing protein</fullName>
    </recommendedName>
</protein>
<feature type="compositionally biased region" description="Polar residues" evidence="1">
    <location>
        <begin position="44"/>
        <end position="54"/>
    </location>
</feature>
<keyword evidence="4" id="KW-1185">Reference proteome</keyword>
<feature type="compositionally biased region" description="Polar residues" evidence="1">
    <location>
        <begin position="474"/>
        <end position="484"/>
    </location>
</feature>
<name>A0A9P7ATI8_9AGAM</name>
<dbReference type="OrthoDB" id="2620445at2759"/>